<sequence length="950" mass="110756">FEANVENECNSLSESNSKRDCSNVCTPNAINQQQPTVENIMNKIRKSLYAMRVRLRDVFQDFDKLRSGYMTSAQFRRCVSSALDKGVVSPLTESEYSILTKHYFNAEKGGVNWVKFTESIDKVVKPERPRSPKSEVIFKEIISRLKSYVKHHGSDVKDWFEDFDAHNNGIPQNILSESEQDIILNEYNDNTTNYVNYFKLNADVNRKVRRNRTTDNSILTNVEPNRENTEFFPVGTEELLLSYTYNPDLSNVKLVENKLKKYVYRNRIRLIDFFSDYDRHKCGLISKAQFQAGLKMLIEDSKISLVGLEVNALLSVYENGDGRVLYRKFCSSIDSGRMRILIEKLIFTFSVFTIDNLEYNPIAEVSLPARDFLIQGSKKLSPTEEARCKEILSRFKTKVSERRPLLTPYFYDFDTVLSTGKMGCISKSHFSRLLSTMKLDISENDLKILFKKYEDCNRINYLEFIHTIDPLTSNQIQEKQQTEEKDSLAVKPVLTFEQILTKLRYQSSTKRIRVAEYFKDFDKLRSYHVKKEEFIRGLNRIGLDFSQEELELVAEHYKSEEKKDLCKWKEFEKDIEIVFGETGLEAKPTVVPRKEVVQSTPFILESTLSENEEILLTKTINKMRDHLKLRKSSIKPFFKDFDKLYTGYVTKSQFRQCLTYAQCYVSEEEFDVLSKKWGTNETNSGKRVCYLLFLKELEGQEKSSPFIKSFENIDASNHEKKSVLEGDDVTKLLNKIKTKVKTQRIRVIDYMQDFDHLKHGKITKNKFKRALHVLLSNLNEVELNTLEKLYESKVDNQMVEYLKFSDEVESVFTVKGLDKTPTREPEVFKNYVYESGSEPLKPLSPKNEDKTLTKCLERLNEKVRQRRLDVLGFLEDYDFLKKTLSILGTVGLPVDDAEILSLSRRFGTTRNKDRINYRAFAETLTPSIDLDDGKTWTREIRKSVDAHSLW</sequence>
<dbReference type="Proteomes" id="UP001211065">
    <property type="component" value="Unassembled WGS sequence"/>
</dbReference>
<accession>A0AAD5U3U5</accession>
<evidence type="ECO:0000313" key="4">
    <source>
        <dbReference type="Proteomes" id="UP001211065"/>
    </source>
</evidence>
<comment type="caution">
    <text evidence="3">The sequence shown here is derived from an EMBL/GenBank/DDBJ whole genome shotgun (WGS) entry which is preliminary data.</text>
</comment>
<dbReference type="PROSITE" id="PS50222">
    <property type="entry name" value="EF_HAND_2"/>
    <property type="match status" value="2"/>
</dbReference>
<dbReference type="InterPro" id="IPR011992">
    <property type="entry name" value="EF-hand-dom_pair"/>
</dbReference>
<gene>
    <name evidence="3" type="ORF">HK099_001350</name>
</gene>
<dbReference type="PANTHER" id="PTHR20875">
    <property type="entry name" value="EF-HAND CALCIUM-BINDING DOMAIN-CONTAINING PROTEIN 6-RELATED"/>
    <property type="match status" value="1"/>
</dbReference>
<dbReference type="Gene3D" id="1.10.238.10">
    <property type="entry name" value="EF-hand"/>
    <property type="match status" value="6"/>
</dbReference>
<dbReference type="EMBL" id="JADGJW010000137">
    <property type="protein sequence ID" value="KAJ3223259.1"/>
    <property type="molecule type" value="Genomic_DNA"/>
</dbReference>
<dbReference type="InterPro" id="IPR052603">
    <property type="entry name" value="EFCB6"/>
</dbReference>
<feature type="compositionally biased region" description="Low complexity" evidence="1">
    <location>
        <begin position="1"/>
        <end position="15"/>
    </location>
</feature>
<dbReference type="InterPro" id="IPR002048">
    <property type="entry name" value="EF_hand_dom"/>
</dbReference>
<feature type="domain" description="EF-hand" evidence="2">
    <location>
        <begin position="50"/>
        <end position="85"/>
    </location>
</feature>
<evidence type="ECO:0000259" key="2">
    <source>
        <dbReference type="PROSITE" id="PS50222"/>
    </source>
</evidence>
<organism evidence="3 4">
    <name type="scientific">Clydaea vesicula</name>
    <dbReference type="NCBI Taxonomy" id="447962"/>
    <lineage>
        <taxon>Eukaryota</taxon>
        <taxon>Fungi</taxon>
        <taxon>Fungi incertae sedis</taxon>
        <taxon>Chytridiomycota</taxon>
        <taxon>Chytridiomycota incertae sedis</taxon>
        <taxon>Chytridiomycetes</taxon>
        <taxon>Lobulomycetales</taxon>
        <taxon>Lobulomycetaceae</taxon>
        <taxon>Clydaea</taxon>
    </lineage>
</organism>
<feature type="region of interest" description="Disordered" evidence="1">
    <location>
        <begin position="1"/>
        <end position="20"/>
    </location>
</feature>
<keyword evidence="4" id="KW-1185">Reference proteome</keyword>
<feature type="domain" description="EF-hand" evidence="2">
    <location>
        <begin position="265"/>
        <end position="300"/>
    </location>
</feature>
<reference evidence="3" key="1">
    <citation type="submission" date="2020-05" db="EMBL/GenBank/DDBJ databases">
        <title>Phylogenomic resolution of chytrid fungi.</title>
        <authorList>
            <person name="Stajich J.E."/>
            <person name="Amses K."/>
            <person name="Simmons R."/>
            <person name="Seto K."/>
            <person name="Myers J."/>
            <person name="Bonds A."/>
            <person name="Quandt C.A."/>
            <person name="Barry K."/>
            <person name="Liu P."/>
            <person name="Grigoriev I."/>
            <person name="Longcore J.E."/>
            <person name="James T.Y."/>
        </authorList>
    </citation>
    <scope>NUCLEOTIDE SEQUENCE</scope>
    <source>
        <strain evidence="3">JEL0476</strain>
    </source>
</reference>
<dbReference type="PANTHER" id="PTHR20875:SF0">
    <property type="entry name" value="GH12158P"/>
    <property type="match status" value="1"/>
</dbReference>
<name>A0AAD5U3U5_9FUNG</name>
<dbReference type="GO" id="GO:0005509">
    <property type="term" value="F:calcium ion binding"/>
    <property type="evidence" value="ECO:0007669"/>
    <property type="project" value="InterPro"/>
</dbReference>
<evidence type="ECO:0000313" key="3">
    <source>
        <dbReference type="EMBL" id="KAJ3223259.1"/>
    </source>
</evidence>
<feature type="non-terminal residue" evidence="3">
    <location>
        <position position="950"/>
    </location>
</feature>
<dbReference type="SUPFAM" id="SSF47473">
    <property type="entry name" value="EF-hand"/>
    <property type="match status" value="4"/>
</dbReference>
<proteinExistence type="predicted"/>
<dbReference type="AlphaFoldDB" id="A0AAD5U3U5"/>
<protein>
    <recommendedName>
        <fullName evidence="2">EF-hand domain-containing protein</fullName>
    </recommendedName>
</protein>
<evidence type="ECO:0000256" key="1">
    <source>
        <dbReference type="SAM" id="MobiDB-lite"/>
    </source>
</evidence>